<evidence type="ECO:0000256" key="4">
    <source>
        <dbReference type="SAM" id="MobiDB-lite"/>
    </source>
</evidence>
<keyword evidence="2" id="KW-0677">Repeat</keyword>
<proteinExistence type="predicted"/>
<dbReference type="SMART" id="SM00054">
    <property type="entry name" value="EFh"/>
    <property type="match status" value="2"/>
</dbReference>
<keyword evidence="5" id="KW-0812">Transmembrane</keyword>
<feature type="domain" description="EF-hand" evidence="6">
    <location>
        <begin position="155"/>
        <end position="190"/>
    </location>
</feature>
<evidence type="ECO:0000313" key="8">
    <source>
        <dbReference type="Proteomes" id="UP000604825"/>
    </source>
</evidence>
<feature type="region of interest" description="Disordered" evidence="4">
    <location>
        <begin position="65"/>
        <end position="86"/>
    </location>
</feature>
<feature type="domain" description="EF-hand" evidence="6">
    <location>
        <begin position="197"/>
        <end position="230"/>
    </location>
</feature>
<dbReference type="PANTHER" id="PTHR10891">
    <property type="entry name" value="EF-HAND CALCIUM-BINDING DOMAIN CONTAINING PROTEIN"/>
    <property type="match status" value="1"/>
</dbReference>
<dbReference type="PROSITE" id="PS00018">
    <property type="entry name" value="EF_HAND_1"/>
    <property type="match status" value="2"/>
</dbReference>
<gene>
    <name evidence="7" type="ORF">NCGR_LOCUS4859</name>
</gene>
<keyword evidence="1" id="KW-0479">Metal-binding</keyword>
<keyword evidence="3" id="KW-0106">Calcium</keyword>
<dbReference type="OrthoDB" id="26525at2759"/>
<feature type="transmembrane region" description="Helical" evidence="5">
    <location>
        <begin position="12"/>
        <end position="31"/>
    </location>
</feature>
<keyword evidence="5" id="KW-1133">Transmembrane helix</keyword>
<dbReference type="CDD" id="cd00051">
    <property type="entry name" value="EFh"/>
    <property type="match status" value="1"/>
</dbReference>
<dbReference type="InterPro" id="IPR039647">
    <property type="entry name" value="EF_hand_pair_protein_CML-like"/>
</dbReference>
<dbReference type="GO" id="GO:0005509">
    <property type="term" value="F:calcium ion binding"/>
    <property type="evidence" value="ECO:0007669"/>
    <property type="project" value="InterPro"/>
</dbReference>
<keyword evidence="8" id="KW-1185">Reference proteome</keyword>
<keyword evidence="5" id="KW-0472">Membrane</keyword>
<comment type="caution">
    <text evidence="7">The sequence shown here is derived from an EMBL/GenBank/DDBJ whole genome shotgun (WGS) entry which is preliminary data.</text>
</comment>
<evidence type="ECO:0000256" key="2">
    <source>
        <dbReference type="ARBA" id="ARBA00022737"/>
    </source>
</evidence>
<dbReference type="InterPro" id="IPR011992">
    <property type="entry name" value="EF-hand-dom_pair"/>
</dbReference>
<reference evidence="7" key="1">
    <citation type="submission" date="2020-10" db="EMBL/GenBank/DDBJ databases">
        <authorList>
            <person name="Han B."/>
            <person name="Lu T."/>
            <person name="Zhao Q."/>
            <person name="Huang X."/>
            <person name="Zhao Y."/>
        </authorList>
    </citation>
    <scope>NUCLEOTIDE SEQUENCE</scope>
</reference>
<dbReference type="SUPFAM" id="SSF47473">
    <property type="entry name" value="EF-hand"/>
    <property type="match status" value="1"/>
</dbReference>
<evidence type="ECO:0000256" key="1">
    <source>
        <dbReference type="ARBA" id="ARBA00022723"/>
    </source>
</evidence>
<evidence type="ECO:0000259" key="6">
    <source>
        <dbReference type="PROSITE" id="PS50222"/>
    </source>
</evidence>
<dbReference type="Proteomes" id="UP000604825">
    <property type="component" value="Unassembled WGS sequence"/>
</dbReference>
<sequence>MLEPVLPTVLDLLVHGCLIVSVSSFLIMLALQPLLPGGNVATAASRGVCSASRAVLVRLLSGRSDGDDGGGAVAVAPPPPRQSRSSRHCCERCAASSWPDVVAAVTASLRLDDDDDMECSNSSSGDENEEEDTAAACGGCAEMAAVEDLLERKEATEQELREAFYVFDRDDDGFVGAGELWNVLRRLGMQLPDGAAAREDCCARMIAAHDGDGDGRISFPEFRAMMEHAA</sequence>
<dbReference type="FunFam" id="1.10.238.10:FF:000003">
    <property type="entry name" value="Calmodulin A"/>
    <property type="match status" value="1"/>
</dbReference>
<dbReference type="InterPro" id="IPR002048">
    <property type="entry name" value="EF_hand_dom"/>
</dbReference>
<dbReference type="InterPro" id="IPR018247">
    <property type="entry name" value="EF_Hand_1_Ca_BS"/>
</dbReference>
<evidence type="ECO:0000313" key="7">
    <source>
        <dbReference type="EMBL" id="CAD6207279.1"/>
    </source>
</evidence>
<dbReference type="AlphaFoldDB" id="A0A811MIL8"/>
<evidence type="ECO:0000256" key="5">
    <source>
        <dbReference type="SAM" id="Phobius"/>
    </source>
</evidence>
<dbReference type="EMBL" id="CAJGYO010000001">
    <property type="protein sequence ID" value="CAD6207279.1"/>
    <property type="molecule type" value="Genomic_DNA"/>
</dbReference>
<dbReference type="Gene3D" id="1.10.238.10">
    <property type="entry name" value="EF-hand"/>
    <property type="match status" value="1"/>
</dbReference>
<name>A0A811MIL8_9POAL</name>
<dbReference type="Pfam" id="PF13499">
    <property type="entry name" value="EF-hand_7"/>
    <property type="match status" value="1"/>
</dbReference>
<dbReference type="PROSITE" id="PS50222">
    <property type="entry name" value="EF_HAND_2"/>
    <property type="match status" value="2"/>
</dbReference>
<organism evidence="7 8">
    <name type="scientific">Miscanthus lutarioriparius</name>
    <dbReference type="NCBI Taxonomy" id="422564"/>
    <lineage>
        <taxon>Eukaryota</taxon>
        <taxon>Viridiplantae</taxon>
        <taxon>Streptophyta</taxon>
        <taxon>Embryophyta</taxon>
        <taxon>Tracheophyta</taxon>
        <taxon>Spermatophyta</taxon>
        <taxon>Magnoliopsida</taxon>
        <taxon>Liliopsida</taxon>
        <taxon>Poales</taxon>
        <taxon>Poaceae</taxon>
        <taxon>PACMAD clade</taxon>
        <taxon>Panicoideae</taxon>
        <taxon>Andropogonodae</taxon>
        <taxon>Andropogoneae</taxon>
        <taxon>Saccharinae</taxon>
        <taxon>Miscanthus</taxon>
    </lineage>
</organism>
<evidence type="ECO:0000256" key="3">
    <source>
        <dbReference type="ARBA" id="ARBA00022837"/>
    </source>
</evidence>
<protein>
    <recommendedName>
        <fullName evidence="6">EF-hand domain-containing protein</fullName>
    </recommendedName>
</protein>
<accession>A0A811MIL8</accession>